<evidence type="ECO:0000256" key="9">
    <source>
        <dbReference type="ARBA" id="ARBA00023136"/>
    </source>
</evidence>
<dbReference type="InterPro" id="IPR013233">
    <property type="entry name" value="PIG-X/PBN1"/>
</dbReference>
<evidence type="ECO:0000313" key="13">
    <source>
        <dbReference type="Proteomes" id="UP001239445"/>
    </source>
</evidence>
<dbReference type="GO" id="GO:0000030">
    <property type="term" value="F:mannosyltransferase activity"/>
    <property type="evidence" value="ECO:0007669"/>
    <property type="project" value="TreeGrafter"/>
</dbReference>
<dbReference type="PANTHER" id="PTHR28533">
    <property type="entry name" value="PROTEIN PBN1"/>
    <property type="match status" value="1"/>
</dbReference>
<dbReference type="Proteomes" id="UP001239445">
    <property type="component" value="Unassembled WGS sequence"/>
</dbReference>
<protein>
    <recommendedName>
        <fullName evidence="4 11">Protein PBN1</fullName>
    </recommendedName>
</protein>
<dbReference type="GO" id="GO:0006506">
    <property type="term" value="P:GPI anchor biosynthetic process"/>
    <property type="evidence" value="ECO:0007669"/>
    <property type="project" value="UniProtKB-KW"/>
</dbReference>
<evidence type="ECO:0000313" key="12">
    <source>
        <dbReference type="EMBL" id="KAK1756219.1"/>
    </source>
</evidence>
<gene>
    <name evidence="12" type="ORF">QBC47DRAFT_379445</name>
</gene>
<evidence type="ECO:0000256" key="3">
    <source>
        <dbReference type="ARBA" id="ARBA00010345"/>
    </source>
</evidence>
<keyword evidence="5 11" id="KW-0337">GPI-anchor biosynthesis</keyword>
<reference evidence="12" key="1">
    <citation type="submission" date="2023-06" db="EMBL/GenBank/DDBJ databases">
        <title>Genome-scale phylogeny and comparative genomics of the fungal order Sordariales.</title>
        <authorList>
            <consortium name="Lawrence Berkeley National Laboratory"/>
            <person name="Hensen N."/>
            <person name="Bonometti L."/>
            <person name="Westerberg I."/>
            <person name="Brannstrom I.O."/>
            <person name="Guillou S."/>
            <person name="Cros-Aarteil S."/>
            <person name="Calhoun S."/>
            <person name="Haridas S."/>
            <person name="Kuo A."/>
            <person name="Mondo S."/>
            <person name="Pangilinan J."/>
            <person name="Riley R."/>
            <person name="Labutti K."/>
            <person name="Andreopoulos B."/>
            <person name="Lipzen A."/>
            <person name="Chen C."/>
            <person name="Yanf M."/>
            <person name="Daum C."/>
            <person name="Ng V."/>
            <person name="Clum A."/>
            <person name="Steindorff A."/>
            <person name="Ohm R."/>
            <person name="Martin F."/>
            <person name="Silar P."/>
            <person name="Natvig D."/>
            <person name="Lalanne C."/>
            <person name="Gautier V."/>
            <person name="Ament-Velasquez S.L."/>
            <person name="Kruys A."/>
            <person name="Hutchinson M.I."/>
            <person name="Powell A.J."/>
            <person name="Barry K."/>
            <person name="Miller A.N."/>
            <person name="Grigoriev I.V."/>
            <person name="Debuchy R."/>
            <person name="Gladieux P."/>
            <person name="Thoren M.H."/>
            <person name="Johannesson H."/>
        </authorList>
    </citation>
    <scope>NUCLEOTIDE SEQUENCE</scope>
    <source>
        <strain evidence="12">PSN4</strain>
    </source>
</reference>
<keyword evidence="7 11" id="KW-0256">Endoplasmic reticulum</keyword>
<evidence type="ECO:0000256" key="11">
    <source>
        <dbReference type="RuleBase" id="RU366056"/>
    </source>
</evidence>
<feature type="transmembrane region" description="Helical" evidence="11">
    <location>
        <begin position="469"/>
        <end position="495"/>
    </location>
</feature>
<comment type="pathway">
    <text evidence="2 11">Glycolipid biosynthesis; glycosylphosphatidylinositol-anchor biosynthesis.</text>
</comment>
<dbReference type="Pfam" id="PF08320">
    <property type="entry name" value="PIG-X"/>
    <property type="match status" value="1"/>
</dbReference>
<proteinExistence type="inferred from homology"/>
<keyword evidence="13" id="KW-1185">Reference proteome</keyword>
<comment type="caution">
    <text evidence="12">The sequence shown here is derived from an EMBL/GenBank/DDBJ whole genome shotgun (WGS) entry which is preliminary data.</text>
</comment>
<evidence type="ECO:0000256" key="4">
    <source>
        <dbReference type="ARBA" id="ARBA00020410"/>
    </source>
</evidence>
<dbReference type="EMBL" id="MU839832">
    <property type="protein sequence ID" value="KAK1756219.1"/>
    <property type="molecule type" value="Genomic_DNA"/>
</dbReference>
<evidence type="ECO:0000256" key="2">
    <source>
        <dbReference type="ARBA" id="ARBA00004687"/>
    </source>
</evidence>
<dbReference type="InterPro" id="IPR042322">
    <property type="entry name" value="Pbn1"/>
</dbReference>
<sequence length="506" mass="55433">MRERITYIQKQGDTLEASSLSISPASLSGPSIRAVREDRLTLGEDELPAELRSLLKEIHELHVRWVSPVAYETVSPLLARLPAGFHLFYTPSGGVGGDGVHSTRLCTALQTVFGSIACSTPGESFTSLPADRFSHAAAMQYFQPLEGLDSFVGYVKGKKVCGEEPSCLARVDDLKDASALDVSWDAISHALKVTAFWAYGEKRVEAVAWREGVRTEVGVLSDEKTPTMEAHELGISGLLTVLGQDGKPSVTMFSFPSRHRDAGIKFQAGFVTPTGLHPSLRVTVGSNRPPVGEDEAYCAPHAYLTLPRGVFVDKYQLADGLFLASKNLTALRYVSQPVDLEAPEYVMKLWGSAVLVELTSPPYEAGEKEREWTAEIPMHLRYHAPAHGGYKTLEVPYPAVFWACAAEEGTKFPNNPFERVNLGYDGLFGPRTVFWHLEPRPVEGERVVSRITVPVLDLDKAGWVNVGTAAAVLLGFGWVVWKLLAVYLATGYGAATTEKEKEKKRQ</sequence>
<dbReference type="AlphaFoldDB" id="A0AAJ0BDF6"/>
<name>A0AAJ0BDF6_9PEZI</name>
<dbReference type="PANTHER" id="PTHR28533:SF1">
    <property type="entry name" value="PROTEIN PBN1"/>
    <property type="match status" value="1"/>
</dbReference>
<dbReference type="SMART" id="SM00780">
    <property type="entry name" value="PIG-X"/>
    <property type="match status" value="1"/>
</dbReference>
<comment type="similarity">
    <text evidence="3 11">Belongs to the PIGX family.</text>
</comment>
<keyword evidence="8 11" id="KW-1133">Transmembrane helix</keyword>
<dbReference type="GO" id="GO:1990529">
    <property type="term" value="C:glycosylphosphatidylinositol-mannosyltransferase I complex"/>
    <property type="evidence" value="ECO:0007669"/>
    <property type="project" value="TreeGrafter"/>
</dbReference>
<keyword evidence="9 11" id="KW-0472">Membrane</keyword>
<evidence type="ECO:0000256" key="8">
    <source>
        <dbReference type="ARBA" id="ARBA00022989"/>
    </source>
</evidence>
<evidence type="ECO:0000256" key="10">
    <source>
        <dbReference type="ARBA" id="ARBA00023180"/>
    </source>
</evidence>
<comment type="subcellular location">
    <subcellularLocation>
        <location evidence="11">Endoplasmic reticulum membrane</location>
        <topology evidence="11">Single-pass membrane protein</topology>
    </subcellularLocation>
    <subcellularLocation>
        <location evidence="1">Endoplasmic reticulum membrane</location>
        <topology evidence="1">Single-pass type III membrane protein</topology>
    </subcellularLocation>
</comment>
<comment type="function">
    <text evidence="11">Required for proper folding and/or the stability of a subset of proteins in the endoplasmic reticulum. Component of glycosylphosphatidylinositol-mannosyltransferase 1 which transfers the first of the 4 mannoses in the GPI-anchor precursors during GPI-anchor biosynthesis. Probably acts by stabilizing the mannosyltransferase GPI14.</text>
</comment>
<accession>A0AAJ0BDF6</accession>
<keyword evidence="10" id="KW-0325">Glycoprotein</keyword>
<evidence type="ECO:0000256" key="6">
    <source>
        <dbReference type="ARBA" id="ARBA00022692"/>
    </source>
</evidence>
<evidence type="ECO:0000256" key="1">
    <source>
        <dbReference type="ARBA" id="ARBA00004643"/>
    </source>
</evidence>
<keyword evidence="6 11" id="KW-0812">Transmembrane</keyword>
<organism evidence="12 13">
    <name type="scientific">Echria macrotheca</name>
    <dbReference type="NCBI Taxonomy" id="438768"/>
    <lineage>
        <taxon>Eukaryota</taxon>
        <taxon>Fungi</taxon>
        <taxon>Dikarya</taxon>
        <taxon>Ascomycota</taxon>
        <taxon>Pezizomycotina</taxon>
        <taxon>Sordariomycetes</taxon>
        <taxon>Sordariomycetidae</taxon>
        <taxon>Sordariales</taxon>
        <taxon>Schizotheciaceae</taxon>
        <taxon>Echria</taxon>
    </lineage>
</organism>
<evidence type="ECO:0000256" key="7">
    <source>
        <dbReference type="ARBA" id="ARBA00022824"/>
    </source>
</evidence>
<dbReference type="GO" id="GO:0005789">
    <property type="term" value="C:endoplasmic reticulum membrane"/>
    <property type="evidence" value="ECO:0007669"/>
    <property type="project" value="UniProtKB-SubCell"/>
</dbReference>
<evidence type="ECO:0000256" key="5">
    <source>
        <dbReference type="ARBA" id="ARBA00022502"/>
    </source>
</evidence>